<evidence type="ECO:0000256" key="4">
    <source>
        <dbReference type="ARBA" id="ARBA00022737"/>
    </source>
</evidence>
<dbReference type="InterPro" id="IPR059164">
    <property type="entry name" value="HAT_PRP39_C"/>
</dbReference>
<reference evidence="11" key="1">
    <citation type="submission" date="2022-03" db="EMBL/GenBank/DDBJ databases">
        <authorList>
            <person name="Martin C."/>
        </authorList>
    </citation>
    <scope>NUCLEOTIDE SEQUENCE</scope>
</reference>
<dbReference type="Pfam" id="PF23240">
    <property type="entry name" value="HAT_PRP39_N"/>
    <property type="match status" value="1"/>
</dbReference>
<dbReference type="FunFam" id="1.25.40.10:FF:000091">
    <property type="entry name" value="Pre-mRNA-processing factor 39"/>
    <property type="match status" value="1"/>
</dbReference>
<dbReference type="GO" id="GO:0000243">
    <property type="term" value="C:commitment complex"/>
    <property type="evidence" value="ECO:0007669"/>
    <property type="project" value="TreeGrafter"/>
</dbReference>
<feature type="compositionally biased region" description="Basic and acidic residues" evidence="10">
    <location>
        <begin position="184"/>
        <end position="201"/>
    </location>
</feature>
<comment type="similarity">
    <text evidence="7">Belongs to the PRP39 family.</text>
</comment>
<comment type="subcellular location">
    <subcellularLocation>
        <location evidence="2">Nucleus</location>
    </subcellularLocation>
</comment>
<evidence type="ECO:0000256" key="7">
    <source>
        <dbReference type="ARBA" id="ARBA00038019"/>
    </source>
</evidence>
<dbReference type="GO" id="GO:0000395">
    <property type="term" value="P:mRNA 5'-splice site recognition"/>
    <property type="evidence" value="ECO:0007669"/>
    <property type="project" value="TreeGrafter"/>
</dbReference>
<keyword evidence="5" id="KW-0508">mRNA splicing</keyword>
<comment type="function">
    <text evidence="1">Involved in pre-mRNA splicing.</text>
</comment>
<proteinExistence type="inferred from homology"/>
<keyword evidence="12" id="KW-1185">Reference proteome</keyword>
<feature type="region of interest" description="Disordered" evidence="10">
    <location>
        <begin position="750"/>
        <end position="790"/>
    </location>
</feature>
<evidence type="ECO:0000256" key="5">
    <source>
        <dbReference type="ARBA" id="ARBA00023187"/>
    </source>
</evidence>
<accession>A0A8J1UM06</accession>
<name>A0A8J1UM06_OWEFU</name>
<dbReference type="AlphaFoldDB" id="A0A8J1UM06"/>
<evidence type="ECO:0000256" key="10">
    <source>
        <dbReference type="SAM" id="MobiDB-lite"/>
    </source>
</evidence>
<evidence type="ECO:0000256" key="2">
    <source>
        <dbReference type="ARBA" id="ARBA00004123"/>
    </source>
</evidence>
<dbReference type="GO" id="GO:0005685">
    <property type="term" value="C:U1 snRNP"/>
    <property type="evidence" value="ECO:0007669"/>
    <property type="project" value="TreeGrafter"/>
</dbReference>
<evidence type="ECO:0000256" key="6">
    <source>
        <dbReference type="ARBA" id="ARBA00023242"/>
    </source>
</evidence>
<dbReference type="GO" id="GO:0030627">
    <property type="term" value="F:pre-mRNA 5'-splice site binding"/>
    <property type="evidence" value="ECO:0007669"/>
    <property type="project" value="TreeGrafter"/>
</dbReference>
<keyword evidence="6" id="KW-0539">Nucleus</keyword>
<feature type="region of interest" description="Disordered" evidence="10">
    <location>
        <begin position="135"/>
        <end position="158"/>
    </location>
</feature>
<dbReference type="Proteomes" id="UP000749559">
    <property type="component" value="Unassembled WGS sequence"/>
</dbReference>
<dbReference type="Gene3D" id="1.25.40.10">
    <property type="entry name" value="Tetratricopeptide repeat domain"/>
    <property type="match status" value="2"/>
</dbReference>
<dbReference type="PANTHER" id="PTHR17204">
    <property type="entry name" value="PRE-MRNA PROCESSING PROTEIN PRP39-RELATED"/>
    <property type="match status" value="1"/>
</dbReference>
<dbReference type="SMART" id="SM00386">
    <property type="entry name" value="HAT"/>
    <property type="match status" value="6"/>
</dbReference>
<dbReference type="FunFam" id="1.25.40.10:FF:000063">
    <property type="entry name" value="Pre-mRNA processing factor 39"/>
    <property type="match status" value="1"/>
</dbReference>
<evidence type="ECO:0000256" key="9">
    <source>
        <dbReference type="ARBA" id="ARBA00080852"/>
    </source>
</evidence>
<dbReference type="Pfam" id="PF23241">
    <property type="entry name" value="HAT_PRP39_C"/>
    <property type="match status" value="1"/>
</dbReference>
<evidence type="ECO:0000256" key="1">
    <source>
        <dbReference type="ARBA" id="ARBA00003777"/>
    </source>
</evidence>
<feature type="compositionally biased region" description="Basic and acidic residues" evidence="10">
    <location>
        <begin position="440"/>
        <end position="449"/>
    </location>
</feature>
<evidence type="ECO:0000313" key="12">
    <source>
        <dbReference type="Proteomes" id="UP000749559"/>
    </source>
</evidence>
<comment type="caution">
    <text evidence="11">The sequence shown here is derived from an EMBL/GenBank/DDBJ whole genome shotgun (WGS) entry which is preliminary data.</text>
</comment>
<feature type="compositionally biased region" description="Polar residues" evidence="10">
    <location>
        <begin position="144"/>
        <end position="155"/>
    </location>
</feature>
<dbReference type="PANTHER" id="PTHR17204:SF5">
    <property type="entry name" value="PRE-MRNA-PROCESSING FACTOR 39"/>
    <property type="match status" value="1"/>
</dbReference>
<feature type="region of interest" description="Disordered" evidence="10">
    <location>
        <begin position="176"/>
        <end position="201"/>
    </location>
</feature>
<evidence type="ECO:0000256" key="3">
    <source>
        <dbReference type="ARBA" id="ARBA00022664"/>
    </source>
</evidence>
<sequence length="824" mass="93036">MAGVGAGDMVEDVEKLQKKSTAVRGTGRAKRGGMGRGKSAQDLKKALGQIADYSEEGDVSIEPDKTTATDNCAFHDAPGASEIPGTKATDYITSAPINSAPLVQTDPSISNGTSTITNSEQTVSITKISMDTNGHTAPSGIDSELNTNKPTSETQATDTDTIVTASDTAAAVTAVSEEPMEEGEVVKEDKPDVKEEESKEPTELDKYWKSVKDNPSDFTGWTYLLQYVEQENKVDSAREAFEAFFARYPYCYGYWKKYSDLEKRAGNVQVAQEVYEKAVRAIPLSADLWLHYVTFLSTRLEEEGIDSAEIQVRELYERAIETCGGDFRSDKLWEAYINFELEKKNLQRVTGIYDRLLALPTQLYSHNFDNFKSFVNANVPKDILSLDEFLELRKQVVTITPELQPGVPADDELSPENAPAVDDAPPGEEKPPGEDSPPPGEDKAAKTEEVSGDPETEALRKKIIEIRTVVHKTTEEEVSKRWQFEEGIRRPYFHVKPLEKAQLKNWKDYLDWEIENGTHKRVLLLFERCMISCALYEEFWMKYAKYMEEHSVKGVREVYKRACTIHLPKKPTINLAWAAFEEIHGNPTSAFEVLHNLNKQIPQYSSIALRRIGLERRQGNVEDVEGMFEEYIDNSQNTETATFYRIKYARFLMKVKRDVAKARTVLNTAIDNDKKNAKLYNQLIDLEYQCNPIDETRMNEALDRALGANFSQDEKVKFSRRKLEFNEDFGSDVSRLMEVYEEHQKVMKEYNATKKRKSTSTSEEAAPKKTKVEVPPPTSSTAASTSGYSNTGYDQSGYYQNTWGNYNQGYYGAGGWGGYNTGYY</sequence>
<dbReference type="InterPro" id="IPR011990">
    <property type="entry name" value="TPR-like_helical_dom_sf"/>
</dbReference>
<feature type="region of interest" description="Disordered" evidence="10">
    <location>
        <begin position="403"/>
        <end position="457"/>
    </location>
</feature>
<dbReference type="EMBL" id="CAIIXF020000008">
    <property type="protein sequence ID" value="CAH1793220.1"/>
    <property type="molecule type" value="Genomic_DNA"/>
</dbReference>
<dbReference type="InterPro" id="IPR003107">
    <property type="entry name" value="HAT"/>
</dbReference>
<dbReference type="GO" id="GO:0071004">
    <property type="term" value="C:U2-type prespliceosome"/>
    <property type="evidence" value="ECO:0007669"/>
    <property type="project" value="TreeGrafter"/>
</dbReference>
<dbReference type="SUPFAM" id="SSF48452">
    <property type="entry name" value="TPR-like"/>
    <property type="match status" value="2"/>
</dbReference>
<evidence type="ECO:0000313" key="11">
    <source>
        <dbReference type="EMBL" id="CAH1793220.1"/>
    </source>
</evidence>
<keyword evidence="3" id="KW-0507">mRNA processing</keyword>
<protein>
    <recommendedName>
        <fullName evidence="8">Pre-mRNA-processing factor 39</fullName>
    </recommendedName>
    <alternativeName>
        <fullName evidence="9">PRP39 homolog</fullName>
    </alternativeName>
</protein>
<gene>
    <name evidence="11" type="ORF">OFUS_LOCUS18098</name>
</gene>
<organism evidence="11 12">
    <name type="scientific">Owenia fusiformis</name>
    <name type="common">Polychaete worm</name>
    <dbReference type="NCBI Taxonomy" id="6347"/>
    <lineage>
        <taxon>Eukaryota</taxon>
        <taxon>Metazoa</taxon>
        <taxon>Spiralia</taxon>
        <taxon>Lophotrochozoa</taxon>
        <taxon>Annelida</taxon>
        <taxon>Polychaeta</taxon>
        <taxon>Sedentaria</taxon>
        <taxon>Canalipalpata</taxon>
        <taxon>Sabellida</taxon>
        <taxon>Oweniida</taxon>
        <taxon>Oweniidae</taxon>
        <taxon>Owenia</taxon>
    </lineage>
</organism>
<feature type="region of interest" description="Disordered" evidence="10">
    <location>
        <begin position="15"/>
        <end position="87"/>
    </location>
</feature>
<evidence type="ECO:0000256" key="8">
    <source>
        <dbReference type="ARBA" id="ARBA00067962"/>
    </source>
</evidence>
<dbReference type="OrthoDB" id="10265668at2759"/>
<keyword evidence="4" id="KW-0677">Repeat</keyword>